<dbReference type="PRINTS" id="PR00765">
    <property type="entry name" value="CRBOXYPTASEA"/>
</dbReference>
<evidence type="ECO:0000259" key="9">
    <source>
        <dbReference type="PROSITE" id="PS52035"/>
    </source>
</evidence>
<evidence type="ECO:0000256" key="3">
    <source>
        <dbReference type="ARBA" id="ARBA00022670"/>
    </source>
</evidence>
<dbReference type="RefSeq" id="WP_378237450.1">
    <property type="nucleotide sequence ID" value="NZ_JBHRWK010000009.1"/>
</dbReference>
<name>A0ABV7NPM4_9PSEU</name>
<dbReference type="Pfam" id="PF00246">
    <property type="entry name" value="Peptidase_M14"/>
    <property type="match status" value="1"/>
</dbReference>
<keyword evidence="7" id="KW-0482">Metalloprotease</keyword>
<dbReference type="Proteomes" id="UP001595645">
    <property type="component" value="Unassembled WGS sequence"/>
</dbReference>
<keyword evidence="3" id="KW-0645">Protease</keyword>
<proteinExistence type="inferred from homology"/>
<dbReference type="SMART" id="SM00631">
    <property type="entry name" value="Zn_pept"/>
    <property type="match status" value="1"/>
</dbReference>
<keyword evidence="4" id="KW-0479">Metal-binding</keyword>
<evidence type="ECO:0000256" key="7">
    <source>
        <dbReference type="ARBA" id="ARBA00023049"/>
    </source>
</evidence>
<evidence type="ECO:0000313" key="11">
    <source>
        <dbReference type="Proteomes" id="UP001595645"/>
    </source>
</evidence>
<dbReference type="PANTHER" id="PTHR11705:SF143">
    <property type="entry name" value="SLL0236 PROTEIN"/>
    <property type="match status" value="1"/>
</dbReference>
<dbReference type="EMBL" id="JBHRWK010000009">
    <property type="protein sequence ID" value="MFC3448764.1"/>
    <property type="molecule type" value="Genomic_DNA"/>
</dbReference>
<evidence type="ECO:0000256" key="2">
    <source>
        <dbReference type="ARBA" id="ARBA00005988"/>
    </source>
</evidence>
<dbReference type="PANTHER" id="PTHR11705">
    <property type="entry name" value="PROTEASE FAMILY M14 CARBOXYPEPTIDASE A,B"/>
    <property type="match status" value="1"/>
</dbReference>
<gene>
    <name evidence="10" type="ORF">ACFOSH_04890</name>
</gene>
<keyword evidence="11" id="KW-1185">Reference proteome</keyword>
<dbReference type="SUPFAM" id="SSF53187">
    <property type="entry name" value="Zn-dependent exopeptidases"/>
    <property type="match status" value="1"/>
</dbReference>
<comment type="cofactor">
    <cofactor evidence="1">
        <name>Zn(2+)</name>
        <dbReference type="ChEBI" id="CHEBI:29105"/>
    </cofactor>
</comment>
<organism evidence="10 11">
    <name type="scientific">Amycolatopsis speibonae</name>
    <dbReference type="NCBI Taxonomy" id="1450224"/>
    <lineage>
        <taxon>Bacteria</taxon>
        <taxon>Bacillati</taxon>
        <taxon>Actinomycetota</taxon>
        <taxon>Actinomycetes</taxon>
        <taxon>Pseudonocardiales</taxon>
        <taxon>Pseudonocardiaceae</taxon>
        <taxon>Amycolatopsis</taxon>
    </lineage>
</organism>
<keyword evidence="5" id="KW-0378">Hydrolase</keyword>
<dbReference type="InterPro" id="IPR057247">
    <property type="entry name" value="CARBOXYPEPT_ZN_2"/>
</dbReference>
<dbReference type="InterPro" id="IPR000834">
    <property type="entry name" value="Peptidase_M14"/>
</dbReference>
<dbReference type="Gene3D" id="3.40.630.10">
    <property type="entry name" value="Zn peptidases"/>
    <property type="match status" value="1"/>
</dbReference>
<comment type="caution">
    <text evidence="10">The sequence shown here is derived from an EMBL/GenBank/DDBJ whole genome shotgun (WGS) entry which is preliminary data.</text>
</comment>
<reference evidence="11" key="1">
    <citation type="journal article" date="2019" name="Int. J. Syst. Evol. Microbiol.">
        <title>The Global Catalogue of Microorganisms (GCM) 10K type strain sequencing project: providing services to taxonomists for standard genome sequencing and annotation.</title>
        <authorList>
            <consortium name="The Broad Institute Genomics Platform"/>
            <consortium name="The Broad Institute Genome Sequencing Center for Infectious Disease"/>
            <person name="Wu L."/>
            <person name="Ma J."/>
        </authorList>
    </citation>
    <scope>NUCLEOTIDE SEQUENCE [LARGE SCALE GENOMIC DNA]</scope>
    <source>
        <strain evidence="11">CGMCC 4.7676</strain>
    </source>
</reference>
<feature type="active site" description="Proton donor/acceptor" evidence="8">
    <location>
        <position position="399"/>
    </location>
</feature>
<sequence length="556" mass="60793">MPDIEAARHFVTVSVADPASLRLLARRGLDLFPSTARETDGGAAIDGYLADAEITDLIGDGHDVLIHPAVEAAPLEIAPEPGARTLAAGPEAAVPPGYQASYHFQRFIHDMAQSLPGIMTEVRLPEPSVQGKPISALRIRGGTRADRPGVILMAGAHARELMNPELLYNWVFRVAYCLSSETTVNYPAVTYQFSTIKMLVDNLDIFVVPLINPDGHDIVLSAENLRMWRGNSRRVDLNRNYDFLFDSGIGTSADPASEVYRGPGAFSEPETRDIRWLLDTFPHITAVLDLHSFSELILYPWGDDDNQTTDPAQNFRVPNPDRGVPNDGRYREYIPAGDLNWFIRTGNRMRDMIAKQHGRTYTVQQSVGLYPTTATIDDYTFSRHFVNPGLKNVRTFCIETGKPPVGGDVLGAFQPPYEEARKVIEEVGPAVVEFLLEIYCPTGPDSLLLEEAEEVLGRHMGSSRELYDGLVAHGPSILRALGDDPRARVTATIALKRLTEAAQLEHDPVLESGVAAKLAEAATAIGEAVPEAWPLLKEFAARAEGAAGQRLSAALA</sequence>
<evidence type="ECO:0000256" key="4">
    <source>
        <dbReference type="ARBA" id="ARBA00022723"/>
    </source>
</evidence>
<accession>A0ABV7NPM4</accession>
<feature type="domain" description="Peptidase M14" evidence="9">
    <location>
        <begin position="97"/>
        <end position="438"/>
    </location>
</feature>
<evidence type="ECO:0000256" key="8">
    <source>
        <dbReference type="PROSITE-ProRule" id="PRU01379"/>
    </source>
</evidence>
<evidence type="ECO:0000256" key="1">
    <source>
        <dbReference type="ARBA" id="ARBA00001947"/>
    </source>
</evidence>
<evidence type="ECO:0000256" key="5">
    <source>
        <dbReference type="ARBA" id="ARBA00022801"/>
    </source>
</evidence>
<protein>
    <submittedName>
        <fullName evidence="10">M14 family zinc carboxypeptidase</fullName>
    </submittedName>
</protein>
<keyword evidence="6" id="KW-0862">Zinc</keyword>
<evidence type="ECO:0000313" key="10">
    <source>
        <dbReference type="EMBL" id="MFC3448764.1"/>
    </source>
</evidence>
<dbReference type="PROSITE" id="PS52035">
    <property type="entry name" value="PEPTIDASE_M14"/>
    <property type="match status" value="1"/>
</dbReference>
<dbReference type="GO" id="GO:0004180">
    <property type="term" value="F:carboxypeptidase activity"/>
    <property type="evidence" value="ECO:0007669"/>
    <property type="project" value="UniProtKB-KW"/>
</dbReference>
<comment type="similarity">
    <text evidence="2 8">Belongs to the peptidase M14 family.</text>
</comment>
<keyword evidence="10" id="KW-0121">Carboxypeptidase</keyword>
<evidence type="ECO:0000256" key="6">
    <source>
        <dbReference type="ARBA" id="ARBA00022833"/>
    </source>
</evidence>
<dbReference type="PROSITE" id="PS00133">
    <property type="entry name" value="CARBOXYPEPT_ZN_2"/>
    <property type="match status" value="1"/>
</dbReference>